<accession>A0A8T0GWU2</accession>
<organism evidence="1 2">
    <name type="scientific">Ceratodon purpureus</name>
    <name type="common">Fire moss</name>
    <name type="synonym">Dicranum purpureum</name>
    <dbReference type="NCBI Taxonomy" id="3225"/>
    <lineage>
        <taxon>Eukaryota</taxon>
        <taxon>Viridiplantae</taxon>
        <taxon>Streptophyta</taxon>
        <taxon>Embryophyta</taxon>
        <taxon>Bryophyta</taxon>
        <taxon>Bryophytina</taxon>
        <taxon>Bryopsida</taxon>
        <taxon>Dicranidae</taxon>
        <taxon>Pseudoditrichales</taxon>
        <taxon>Ditrichaceae</taxon>
        <taxon>Ceratodon</taxon>
    </lineage>
</organism>
<gene>
    <name evidence="1" type="ORF">KC19_9G169200</name>
</gene>
<name>A0A8T0GWU2_CERPU</name>
<proteinExistence type="predicted"/>
<sequence length="109" mass="12739">MRSLCELHCREYVGVFQRHRSFQMTQGFRIIPIHTDRKHKSSLNNPAHASVTVGLTNQMWTLMSKHHTIGPHMKESNHTHLTSNWQWSLTQTRNPMIRFNAAPIQKAKP</sequence>
<reference evidence="1" key="1">
    <citation type="submission" date="2020-06" db="EMBL/GenBank/DDBJ databases">
        <title>WGS assembly of Ceratodon purpureus strain R40.</title>
        <authorList>
            <person name="Carey S.B."/>
            <person name="Jenkins J."/>
            <person name="Shu S."/>
            <person name="Lovell J.T."/>
            <person name="Sreedasyam A."/>
            <person name="Maumus F."/>
            <person name="Tiley G.P."/>
            <person name="Fernandez-Pozo N."/>
            <person name="Barry K."/>
            <person name="Chen C."/>
            <person name="Wang M."/>
            <person name="Lipzen A."/>
            <person name="Daum C."/>
            <person name="Saski C.A."/>
            <person name="Payton A.C."/>
            <person name="Mcbreen J.C."/>
            <person name="Conrad R.E."/>
            <person name="Kollar L.M."/>
            <person name="Olsson S."/>
            <person name="Huttunen S."/>
            <person name="Landis J.B."/>
            <person name="Wickett N.J."/>
            <person name="Johnson M.G."/>
            <person name="Rensing S.A."/>
            <person name="Grimwood J."/>
            <person name="Schmutz J."/>
            <person name="Mcdaniel S.F."/>
        </authorList>
    </citation>
    <scope>NUCLEOTIDE SEQUENCE</scope>
    <source>
        <strain evidence="1">R40</strain>
    </source>
</reference>
<protein>
    <submittedName>
        <fullName evidence="1">Uncharacterized protein</fullName>
    </submittedName>
</protein>
<dbReference type="EMBL" id="CM026430">
    <property type="protein sequence ID" value="KAG0562759.1"/>
    <property type="molecule type" value="Genomic_DNA"/>
</dbReference>
<evidence type="ECO:0000313" key="2">
    <source>
        <dbReference type="Proteomes" id="UP000822688"/>
    </source>
</evidence>
<comment type="caution">
    <text evidence="1">The sequence shown here is derived from an EMBL/GenBank/DDBJ whole genome shotgun (WGS) entry which is preliminary data.</text>
</comment>
<evidence type="ECO:0000313" key="1">
    <source>
        <dbReference type="EMBL" id="KAG0562759.1"/>
    </source>
</evidence>
<keyword evidence="2" id="KW-1185">Reference proteome</keyword>
<dbReference type="AlphaFoldDB" id="A0A8T0GWU2"/>
<dbReference type="Proteomes" id="UP000822688">
    <property type="component" value="Chromosome 9"/>
</dbReference>